<feature type="region of interest" description="Disordered" evidence="1">
    <location>
        <begin position="131"/>
        <end position="185"/>
    </location>
</feature>
<dbReference type="HOGENOM" id="CLU_1463869_0_0_1"/>
<dbReference type="RefSeq" id="XP_005785522.1">
    <property type="nucleotide sequence ID" value="XM_005785465.1"/>
</dbReference>
<dbReference type="PaxDb" id="2903-EOD33093"/>
<dbReference type="GeneID" id="17278363"/>
<dbReference type="GO" id="GO:0030544">
    <property type="term" value="F:Hsp70 protein binding"/>
    <property type="evidence" value="ECO:0007669"/>
    <property type="project" value="TreeGrafter"/>
</dbReference>
<evidence type="ECO:0000313" key="3">
    <source>
        <dbReference type="EnsemblProtists" id="EOD33093"/>
    </source>
</evidence>
<accession>A0A0D3KBF8</accession>
<reference evidence="3" key="2">
    <citation type="submission" date="2024-10" db="UniProtKB">
        <authorList>
            <consortium name="EnsemblProtists"/>
        </authorList>
    </citation>
    <scope>IDENTIFICATION</scope>
</reference>
<dbReference type="AlphaFoldDB" id="A0A0D3KBF8"/>
<dbReference type="eggNOG" id="ENOG502SFWA">
    <property type="taxonomic scope" value="Eukaryota"/>
</dbReference>
<dbReference type="CDD" id="cd06257">
    <property type="entry name" value="DnaJ"/>
    <property type="match status" value="1"/>
</dbReference>
<keyword evidence="4" id="KW-1185">Reference proteome</keyword>
<dbReference type="PANTHER" id="PTHR43908">
    <property type="entry name" value="AT29763P-RELATED"/>
    <property type="match status" value="1"/>
</dbReference>
<dbReference type="InterPro" id="IPR051100">
    <property type="entry name" value="DnaJ_subfamily_B/C"/>
</dbReference>
<dbReference type="PANTHER" id="PTHR43908:SF6">
    <property type="entry name" value="J DOMAIN-CONTAINING PROTEIN DDB_G0295729"/>
    <property type="match status" value="1"/>
</dbReference>
<feature type="compositionally biased region" description="Basic and acidic residues" evidence="1">
    <location>
        <begin position="146"/>
        <end position="162"/>
    </location>
</feature>
<protein>
    <recommendedName>
        <fullName evidence="2">J domain-containing protein</fullName>
    </recommendedName>
</protein>
<dbReference type="Pfam" id="PF00226">
    <property type="entry name" value="DnaJ"/>
    <property type="match status" value="1"/>
</dbReference>
<name>A0A0D3KBF8_EMIH1</name>
<dbReference type="GO" id="GO:0005789">
    <property type="term" value="C:endoplasmic reticulum membrane"/>
    <property type="evidence" value="ECO:0007669"/>
    <property type="project" value="TreeGrafter"/>
</dbReference>
<dbReference type="PRINTS" id="PR00625">
    <property type="entry name" value="JDOMAIN"/>
</dbReference>
<dbReference type="KEGG" id="ehx:EMIHUDRAFT_462594"/>
<dbReference type="InterPro" id="IPR036869">
    <property type="entry name" value="J_dom_sf"/>
</dbReference>
<dbReference type="Proteomes" id="UP000013827">
    <property type="component" value="Unassembled WGS sequence"/>
</dbReference>
<evidence type="ECO:0000259" key="2">
    <source>
        <dbReference type="PROSITE" id="PS50076"/>
    </source>
</evidence>
<organism evidence="3 4">
    <name type="scientific">Emiliania huxleyi (strain CCMP1516)</name>
    <dbReference type="NCBI Taxonomy" id="280463"/>
    <lineage>
        <taxon>Eukaryota</taxon>
        <taxon>Haptista</taxon>
        <taxon>Haptophyta</taxon>
        <taxon>Prymnesiophyceae</taxon>
        <taxon>Isochrysidales</taxon>
        <taxon>Noelaerhabdaceae</taxon>
        <taxon>Emiliania</taxon>
    </lineage>
</organism>
<dbReference type="PROSITE" id="PS50076">
    <property type="entry name" value="DNAJ_2"/>
    <property type="match status" value="1"/>
</dbReference>
<sequence length="185" mass="19991">MPLRFRCCVPPHSPAAVAAAAAAEEERRIALGRAEAAVADAAADARGHYWRLGVPVDFSAQELKRAYRQLSLRLHPDRAGGSTEAMAAVAAAHDCLADAACRRAFDEGAQLERRQGQGPLAQAVERHYRPERFPHEPFGDPFAHARGGEERRQRADARRREQAASGVAASPLPEAAEAEAAKEEL</sequence>
<feature type="domain" description="J" evidence="2">
    <location>
        <begin position="47"/>
        <end position="109"/>
    </location>
</feature>
<dbReference type="GO" id="GO:0071218">
    <property type="term" value="P:cellular response to misfolded protein"/>
    <property type="evidence" value="ECO:0007669"/>
    <property type="project" value="TreeGrafter"/>
</dbReference>
<evidence type="ECO:0000256" key="1">
    <source>
        <dbReference type="SAM" id="MobiDB-lite"/>
    </source>
</evidence>
<dbReference type="EnsemblProtists" id="EOD33093">
    <property type="protein sequence ID" value="EOD33093"/>
    <property type="gene ID" value="EMIHUDRAFT_462594"/>
</dbReference>
<dbReference type="SUPFAM" id="SSF46565">
    <property type="entry name" value="Chaperone J-domain"/>
    <property type="match status" value="1"/>
</dbReference>
<dbReference type="SMART" id="SM00271">
    <property type="entry name" value="DnaJ"/>
    <property type="match status" value="1"/>
</dbReference>
<proteinExistence type="predicted"/>
<reference evidence="4" key="1">
    <citation type="journal article" date="2013" name="Nature">
        <title>Pan genome of the phytoplankton Emiliania underpins its global distribution.</title>
        <authorList>
            <person name="Read B.A."/>
            <person name="Kegel J."/>
            <person name="Klute M.J."/>
            <person name="Kuo A."/>
            <person name="Lefebvre S.C."/>
            <person name="Maumus F."/>
            <person name="Mayer C."/>
            <person name="Miller J."/>
            <person name="Monier A."/>
            <person name="Salamov A."/>
            <person name="Young J."/>
            <person name="Aguilar M."/>
            <person name="Claverie J.M."/>
            <person name="Frickenhaus S."/>
            <person name="Gonzalez K."/>
            <person name="Herman E.K."/>
            <person name="Lin Y.C."/>
            <person name="Napier J."/>
            <person name="Ogata H."/>
            <person name="Sarno A.F."/>
            <person name="Shmutz J."/>
            <person name="Schroeder D."/>
            <person name="de Vargas C."/>
            <person name="Verret F."/>
            <person name="von Dassow P."/>
            <person name="Valentin K."/>
            <person name="Van de Peer Y."/>
            <person name="Wheeler G."/>
            <person name="Dacks J.B."/>
            <person name="Delwiche C.F."/>
            <person name="Dyhrman S.T."/>
            <person name="Glockner G."/>
            <person name="John U."/>
            <person name="Richards T."/>
            <person name="Worden A.Z."/>
            <person name="Zhang X."/>
            <person name="Grigoriev I.V."/>
            <person name="Allen A.E."/>
            <person name="Bidle K."/>
            <person name="Borodovsky M."/>
            <person name="Bowler C."/>
            <person name="Brownlee C."/>
            <person name="Cock J.M."/>
            <person name="Elias M."/>
            <person name="Gladyshev V.N."/>
            <person name="Groth M."/>
            <person name="Guda C."/>
            <person name="Hadaegh A."/>
            <person name="Iglesias-Rodriguez M.D."/>
            <person name="Jenkins J."/>
            <person name="Jones B.M."/>
            <person name="Lawson T."/>
            <person name="Leese F."/>
            <person name="Lindquist E."/>
            <person name="Lobanov A."/>
            <person name="Lomsadze A."/>
            <person name="Malik S.B."/>
            <person name="Marsh M.E."/>
            <person name="Mackinder L."/>
            <person name="Mock T."/>
            <person name="Mueller-Roeber B."/>
            <person name="Pagarete A."/>
            <person name="Parker M."/>
            <person name="Probert I."/>
            <person name="Quesneville H."/>
            <person name="Raines C."/>
            <person name="Rensing S.A."/>
            <person name="Riano-Pachon D.M."/>
            <person name="Richier S."/>
            <person name="Rokitta S."/>
            <person name="Shiraiwa Y."/>
            <person name="Soanes D.M."/>
            <person name="van der Giezen M."/>
            <person name="Wahlund T.M."/>
            <person name="Williams B."/>
            <person name="Wilson W."/>
            <person name="Wolfe G."/>
            <person name="Wurch L.L."/>
        </authorList>
    </citation>
    <scope>NUCLEOTIDE SEQUENCE</scope>
</reference>
<dbReference type="STRING" id="2903.R1DCC3"/>
<evidence type="ECO:0000313" key="4">
    <source>
        <dbReference type="Proteomes" id="UP000013827"/>
    </source>
</evidence>
<dbReference type="InterPro" id="IPR001623">
    <property type="entry name" value="DnaJ_domain"/>
</dbReference>
<dbReference type="Gene3D" id="1.10.287.110">
    <property type="entry name" value="DnaJ domain"/>
    <property type="match status" value="1"/>
</dbReference>